<protein>
    <submittedName>
        <fullName evidence="1">Uncharacterized protein</fullName>
    </submittedName>
</protein>
<proteinExistence type="predicted"/>
<sequence>MPNLISKPNPISKFFLGLIGKAWAHDSRQELTKELHKHADRMNDETWAKYIAGAGRLDSALAFQPGLVTEHINIHDSLLYVRALMCAALDKGYPQLGEELARADDALAAAMQHLADAADATIPAAKTPTASR</sequence>
<evidence type="ECO:0000313" key="1">
    <source>
        <dbReference type="EMBL" id="GDY60582.1"/>
    </source>
</evidence>
<reference evidence="1 2" key="1">
    <citation type="journal article" date="2020" name="Int. J. Syst. Evol. Microbiol.">
        <title>Reclassification of Streptomyces castelarensis and Streptomyces sporoclivatus as later heterotypic synonyms of Streptomyces antimycoticus.</title>
        <authorList>
            <person name="Komaki H."/>
            <person name="Tamura T."/>
        </authorList>
    </citation>
    <scope>NUCLEOTIDE SEQUENCE [LARGE SCALE GENOMIC DNA]</scope>
    <source>
        <strain evidence="1 2">NBRC 13459</strain>
    </source>
</reference>
<name>A0A4D4LGY6_STRVO</name>
<keyword evidence="2" id="KW-1185">Reference proteome</keyword>
<organism evidence="1 2">
    <name type="scientific">Streptomyces violaceusniger</name>
    <dbReference type="NCBI Taxonomy" id="68280"/>
    <lineage>
        <taxon>Bacteria</taxon>
        <taxon>Bacillati</taxon>
        <taxon>Actinomycetota</taxon>
        <taxon>Actinomycetes</taxon>
        <taxon>Kitasatosporales</taxon>
        <taxon>Streptomycetaceae</taxon>
        <taxon>Streptomyces</taxon>
        <taxon>Streptomyces violaceusniger group</taxon>
    </lineage>
</organism>
<comment type="caution">
    <text evidence="1">The sequence shown here is derived from an EMBL/GenBank/DDBJ whole genome shotgun (WGS) entry which is preliminary data.</text>
</comment>
<dbReference type="AlphaFoldDB" id="A0A4D4LGY6"/>
<evidence type="ECO:0000313" key="2">
    <source>
        <dbReference type="Proteomes" id="UP000301309"/>
    </source>
</evidence>
<gene>
    <name evidence="1" type="ORF">SVIO_112050</name>
</gene>
<dbReference type="EMBL" id="BJHW01000003">
    <property type="protein sequence ID" value="GDY60582.1"/>
    <property type="molecule type" value="Genomic_DNA"/>
</dbReference>
<accession>A0A4D4LGY6</accession>
<dbReference type="RefSeq" id="WP_137982444.1">
    <property type="nucleotide sequence ID" value="NZ_BAAASO010000065.1"/>
</dbReference>
<dbReference type="Proteomes" id="UP000301309">
    <property type="component" value="Unassembled WGS sequence"/>
</dbReference>